<name>A0AAE3D0N9_9HYPH</name>
<evidence type="ECO:0000313" key="1">
    <source>
        <dbReference type="EMBL" id="MBW8637914.1"/>
    </source>
</evidence>
<reference evidence="1" key="1">
    <citation type="submission" date="2021-08" db="EMBL/GenBank/DDBJ databases">
        <title>Hoeflea bacterium WL0058 sp. nov., isolated from the sediment.</title>
        <authorList>
            <person name="Wang L."/>
            <person name="Zhang D."/>
        </authorList>
    </citation>
    <scope>NUCLEOTIDE SEQUENCE</scope>
    <source>
        <strain evidence="1">WL0058</strain>
    </source>
</reference>
<dbReference type="AlphaFoldDB" id="A0AAE3D0N9"/>
<gene>
    <name evidence="1" type="ORF">K1W69_12015</name>
</gene>
<dbReference type="EMBL" id="JAICBX010000002">
    <property type="protein sequence ID" value="MBW8637914.1"/>
    <property type="molecule type" value="Genomic_DNA"/>
</dbReference>
<organism evidence="1 2">
    <name type="scientific">Flavimaribacter sediminis</name>
    <dbReference type="NCBI Taxonomy" id="2865987"/>
    <lineage>
        <taxon>Bacteria</taxon>
        <taxon>Pseudomonadati</taxon>
        <taxon>Pseudomonadota</taxon>
        <taxon>Alphaproteobacteria</taxon>
        <taxon>Hyphomicrobiales</taxon>
        <taxon>Rhizobiaceae</taxon>
        <taxon>Flavimaribacter</taxon>
    </lineage>
</organism>
<proteinExistence type="predicted"/>
<sequence length="38" mass="4285">MQNENLALGCKPRNLVVTEDGLSRVFDYLNGRVKTPVH</sequence>
<evidence type="ECO:0000313" key="2">
    <source>
        <dbReference type="Proteomes" id="UP001196509"/>
    </source>
</evidence>
<accession>A0AAE3D0N9</accession>
<protein>
    <submittedName>
        <fullName evidence="1">Uncharacterized protein</fullName>
    </submittedName>
</protein>
<keyword evidence="2" id="KW-1185">Reference proteome</keyword>
<dbReference type="Proteomes" id="UP001196509">
    <property type="component" value="Unassembled WGS sequence"/>
</dbReference>
<comment type="caution">
    <text evidence="1">The sequence shown here is derived from an EMBL/GenBank/DDBJ whole genome shotgun (WGS) entry which is preliminary data.</text>
</comment>